<dbReference type="Gene3D" id="2.30.30.40">
    <property type="entry name" value="SH3 Domains"/>
    <property type="match status" value="1"/>
</dbReference>
<dbReference type="Pfam" id="PF08239">
    <property type="entry name" value="SH3_3"/>
    <property type="match status" value="1"/>
</dbReference>
<evidence type="ECO:0000313" key="3">
    <source>
        <dbReference type="EMBL" id="OGK64404.1"/>
    </source>
</evidence>
<comment type="caution">
    <text evidence="3">The sequence shown here is derived from an EMBL/GenBank/DDBJ whole genome shotgun (WGS) entry which is preliminary data.</text>
</comment>
<keyword evidence="1" id="KW-0812">Transmembrane</keyword>
<name>A0A1F7K965_9BACT</name>
<dbReference type="PROSITE" id="PS51781">
    <property type="entry name" value="SH3B"/>
    <property type="match status" value="1"/>
</dbReference>
<feature type="transmembrane region" description="Helical" evidence="1">
    <location>
        <begin position="7"/>
        <end position="26"/>
    </location>
</feature>
<evidence type="ECO:0000256" key="1">
    <source>
        <dbReference type="SAM" id="Phobius"/>
    </source>
</evidence>
<dbReference type="EMBL" id="MGBG01000021">
    <property type="protein sequence ID" value="OGK64404.1"/>
    <property type="molecule type" value="Genomic_DNA"/>
</dbReference>
<proteinExistence type="predicted"/>
<dbReference type="InterPro" id="IPR003646">
    <property type="entry name" value="SH3-like_bac-type"/>
</dbReference>
<keyword evidence="1" id="KW-0472">Membrane</keyword>
<keyword evidence="1" id="KW-1133">Transmembrane helix</keyword>
<accession>A0A1F7K965</accession>
<dbReference type="AlphaFoldDB" id="A0A1F7K965"/>
<dbReference type="Pfam" id="PF08308">
    <property type="entry name" value="PEGA"/>
    <property type="match status" value="2"/>
</dbReference>
<dbReference type="InterPro" id="IPR013229">
    <property type="entry name" value="PEGA"/>
</dbReference>
<evidence type="ECO:0000259" key="2">
    <source>
        <dbReference type="PROSITE" id="PS51781"/>
    </source>
</evidence>
<dbReference type="Proteomes" id="UP000178450">
    <property type="component" value="Unassembled WGS sequence"/>
</dbReference>
<protein>
    <recommendedName>
        <fullName evidence="2">SH3b domain-containing protein</fullName>
    </recommendedName>
</protein>
<evidence type="ECO:0000313" key="4">
    <source>
        <dbReference type="Proteomes" id="UP000178450"/>
    </source>
</evidence>
<sequence length="291" mass="32618">MATKLKIIFIAILVFVAVFIIGQFFLPDKYVVRLFAKTGTLRVESVPKTSVFVNSAFIGQTPLQLSLKTDVYTVKLVPEASEASLISWSGSVRIFENTTTYVNRELASKDLLSAGEVISLEKVGSDKAQIWVSTDPNGVIVSLDGEDRGVSPVFMDNINQGSHELAVRGERFLPRTIKINTVEGYKLTADFKLAIDENYKKPAPNKAKKPISKKPQKLMILDTPTGWLRVREEPNLNASESAQVAPGDEFTYFEEQNNWYQIEYEIDKLGWVYGDYIEIINETTPTPTPEE</sequence>
<feature type="domain" description="SH3b" evidence="2">
    <location>
        <begin position="215"/>
        <end position="281"/>
    </location>
</feature>
<organism evidence="3 4">
    <name type="scientific">Candidatus Roizmanbacteria bacterium RIFOXYA1_FULL_41_12</name>
    <dbReference type="NCBI Taxonomy" id="1802082"/>
    <lineage>
        <taxon>Bacteria</taxon>
        <taxon>Candidatus Roizmaniibacteriota</taxon>
    </lineage>
</organism>
<reference evidence="3 4" key="1">
    <citation type="journal article" date="2016" name="Nat. Commun.">
        <title>Thousands of microbial genomes shed light on interconnected biogeochemical processes in an aquifer system.</title>
        <authorList>
            <person name="Anantharaman K."/>
            <person name="Brown C.T."/>
            <person name="Hug L.A."/>
            <person name="Sharon I."/>
            <person name="Castelle C.J."/>
            <person name="Probst A.J."/>
            <person name="Thomas B.C."/>
            <person name="Singh A."/>
            <person name="Wilkins M.J."/>
            <person name="Karaoz U."/>
            <person name="Brodie E.L."/>
            <person name="Williams K.H."/>
            <person name="Hubbard S.S."/>
            <person name="Banfield J.F."/>
        </authorList>
    </citation>
    <scope>NUCLEOTIDE SEQUENCE [LARGE SCALE GENOMIC DNA]</scope>
</reference>
<gene>
    <name evidence="3" type="ORF">A2209_03760</name>
</gene>